<sequence length="73" mass="7954">ALAARVGRGPFEVGDDAALAALILRCRDEPAFVERLCEQGRRRAPLFAPEREREALLQLVQSLAPFGPVGRLA</sequence>
<name>A0A9X4SD85_9LACT</name>
<proteinExistence type="predicted"/>
<keyword evidence="2" id="KW-1185">Reference proteome</keyword>
<comment type="caution">
    <text evidence="1">The sequence shown here is derived from an EMBL/GenBank/DDBJ whole genome shotgun (WGS) entry which is preliminary data.</text>
</comment>
<dbReference type="RefSeq" id="WP_279369220.1">
    <property type="nucleotide sequence ID" value="NZ_JAMWFV010000216.1"/>
</dbReference>
<reference evidence="1" key="1">
    <citation type="submission" date="2022-06" db="EMBL/GenBank/DDBJ databases">
        <title>Lactococcus from bovine mastitis in China.</title>
        <authorList>
            <person name="Lin Y."/>
            <person name="Han B."/>
        </authorList>
    </citation>
    <scope>NUCLEOTIDE SEQUENCE</scope>
    <source>
        <strain evidence="1">Ningxia-I-26</strain>
    </source>
</reference>
<accession>A0A9X4SD85</accession>
<feature type="non-terminal residue" evidence="1">
    <location>
        <position position="1"/>
    </location>
</feature>
<dbReference type="AlphaFoldDB" id="A0A9X4SD85"/>
<dbReference type="Proteomes" id="UP001153199">
    <property type="component" value="Unassembled WGS sequence"/>
</dbReference>
<organism evidence="1 2">
    <name type="scientific">Lactococcus formosensis</name>
    <dbReference type="NCBI Taxonomy" id="1281486"/>
    <lineage>
        <taxon>Bacteria</taxon>
        <taxon>Bacillati</taxon>
        <taxon>Bacillota</taxon>
        <taxon>Bacilli</taxon>
        <taxon>Lactobacillales</taxon>
        <taxon>Streptococcaceae</taxon>
        <taxon>Lactococcus</taxon>
    </lineage>
</organism>
<dbReference type="EMBL" id="JAMWFV010000216">
    <property type="protein sequence ID" value="MDG6146429.1"/>
    <property type="molecule type" value="Genomic_DNA"/>
</dbReference>
<gene>
    <name evidence="1" type="ORF">NF717_12365</name>
</gene>
<protein>
    <submittedName>
        <fullName evidence="1">Uncharacterized protein</fullName>
    </submittedName>
</protein>
<evidence type="ECO:0000313" key="1">
    <source>
        <dbReference type="EMBL" id="MDG6146429.1"/>
    </source>
</evidence>
<evidence type="ECO:0000313" key="2">
    <source>
        <dbReference type="Proteomes" id="UP001153199"/>
    </source>
</evidence>